<keyword evidence="9 11" id="KW-1208">Phospholipid metabolism</keyword>
<evidence type="ECO:0000256" key="3">
    <source>
        <dbReference type="ARBA" id="ARBA00022793"/>
    </source>
</evidence>
<evidence type="ECO:0000256" key="6">
    <source>
        <dbReference type="ARBA" id="ARBA00023145"/>
    </source>
</evidence>
<dbReference type="InterPro" id="IPR003817">
    <property type="entry name" value="PS_Dcarbxylase"/>
</dbReference>
<gene>
    <name evidence="11 13" type="primary">psd</name>
    <name evidence="14" type="ORF">KsCSTR_12860</name>
    <name evidence="15" type="ORF">KSMBR1_2726</name>
    <name evidence="13" type="ORF">kuste2879</name>
</gene>
<dbReference type="GO" id="GO:0006646">
    <property type="term" value="P:phosphatidylethanolamine biosynthetic process"/>
    <property type="evidence" value="ECO:0007669"/>
    <property type="project" value="UniProtKB-UniRule"/>
</dbReference>
<evidence type="ECO:0000256" key="1">
    <source>
        <dbReference type="ARBA" id="ARBA00022475"/>
    </source>
</evidence>
<comment type="similarity">
    <text evidence="11">Belongs to the phosphatidylserine decarboxylase family. PSD-A subfamily.</text>
</comment>
<dbReference type="EC" id="4.1.1.65" evidence="11"/>
<evidence type="ECO:0000256" key="5">
    <source>
        <dbReference type="ARBA" id="ARBA00023136"/>
    </source>
</evidence>
<keyword evidence="16" id="KW-1185">Reference proteome</keyword>
<comment type="subcellular location">
    <subcellularLocation>
        <location evidence="11">Cell membrane</location>
        <topology evidence="11">Peripheral membrane protein</topology>
    </subcellularLocation>
</comment>
<dbReference type="HAMAP" id="MF_00664">
    <property type="entry name" value="PS_decarb_PSD_A"/>
    <property type="match status" value="1"/>
</dbReference>
<keyword evidence="10 11" id="KW-0670">Pyruvate</keyword>
<proteinExistence type="inferred from homology"/>
<keyword evidence="4 11" id="KW-0443">Lipid metabolism</keyword>
<dbReference type="EMBL" id="CP049055">
    <property type="protein sequence ID" value="QII10665.1"/>
    <property type="molecule type" value="Genomic_DNA"/>
</dbReference>
<comment type="pathway">
    <text evidence="11">Phospholipid metabolism; phosphatidylethanolamine biosynthesis; phosphatidylethanolamine from CDP-diacylglycerol: step 2/2.</text>
</comment>
<dbReference type="InterPro" id="IPR033175">
    <property type="entry name" value="PSD-A"/>
</dbReference>
<comment type="function">
    <text evidence="11">Catalyzes the formation of phosphatidylethanolamine (PtdEtn) from phosphatidylserine (PtdSer).</text>
</comment>
<accession>Q1Q0V2</accession>
<dbReference type="Pfam" id="PF02666">
    <property type="entry name" value="PS_Dcarbxylase"/>
    <property type="match status" value="1"/>
</dbReference>
<comment type="PTM">
    <text evidence="11">Is synthesized initially as an inactive proenzyme. Formation of the active enzyme involves a self-maturation process in which the active site pyruvoyl group is generated from an internal serine residue via an autocatalytic post-translational modification. Two non-identical subunits are generated from the proenzyme in this reaction, and the pyruvate is formed at the N-terminus of the alpha chain, which is derived from the carboxyl end of the proenzyme. The post-translation cleavage follows an unusual pathway, termed non-hydrolytic serinolysis, in which the side chain hydroxyl group of the serine supplies its oxygen atom to form the C-terminus of the beta chain, while the remainder of the serine residue undergoes an oxidative deamination to produce ammonia and the pyruvoyl prosthetic group on the alpha chain.</text>
</comment>
<comment type="subunit">
    <text evidence="11">Heterodimer of a large membrane-associated beta subunit and a small pyruvoyl-containing alpha subunit.</text>
</comment>
<comment type="cofactor">
    <cofactor evidence="11">
        <name>pyruvate</name>
        <dbReference type="ChEBI" id="CHEBI:15361"/>
    </cofactor>
    <text evidence="11">Binds 1 pyruvoyl group covalently per subunit.</text>
</comment>
<keyword evidence="2 11" id="KW-0444">Lipid biosynthesis</keyword>
<keyword evidence="3 11" id="KW-0210">Decarboxylase</keyword>
<dbReference type="Proteomes" id="UP000501926">
    <property type="component" value="Chromosome"/>
</dbReference>
<dbReference type="RefSeq" id="WP_099325824.1">
    <property type="nucleotide sequence ID" value="NZ_CP049055.1"/>
</dbReference>
<feature type="chain" id="PRO_5035014652" description="Phosphatidylserine decarboxylase alpha chain" evidence="11">
    <location>
        <begin position="184"/>
        <end position="225"/>
    </location>
</feature>
<dbReference type="OrthoDB" id="9790893at2"/>
<sequence>MRISLTKYGIRELVLFGIPCVAGIYFSLILFPWAVPIPLFFMLFLLNFFRDPERNTPQGKGLVIAPADGVVSHIVPVFEEHYLKCDSIKISIFMSVTNVHVNRIPAYGTVEFIKHTPGKFLDARDDECFSSNENNVVGLSLAEKKGNIAVKQIAGRIARRIVCACKIGDVMQQGERFGMIKFGSRVEVFVPKTIPFEPMVTVGGKVTAGKTILGKMHGNGASAAE</sequence>
<dbReference type="PANTHER" id="PTHR35809:SF1">
    <property type="entry name" value="ARCHAETIDYLSERINE DECARBOXYLASE PROENZYME-RELATED"/>
    <property type="match status" value="1"/>
</dbReference>
<feature type="chain" id="PRO_5035014651" description="Phosphatidylserine decarboxylase beta chain" evidence="11">
    <location>
        <begin position="1"/>
        <end position="183"/>
    </location>
</feature>
<dbReference type="NCBIfam" id="NF003678">
    <property type="entry name" value="PRK05305.1-2"/>
    <property type="match status" value="1"/>
</dbReference>
<evidence type="ECO:0000256" key="8">
    <source>
        <dbReference type="ARBA" id="ARBA00023239"/>
    </source>
</evidence>
<dbReference type="KEGG" id="kst:KSMBR1_2726"/>
<reference evidence="15" key="4">
    <citation type="submission" date="2017-10" db="EMBL/GenBank/DDBJ databases">
        <authorList>
            <person name="Banno H."/>
            <person name="Chua N.-H."/>
        </authorList>
    </citation>
    <scope>NUCLEOTIDE SEQUENCE [LARGE SCALE GENOMIC DNA]</scope>
    <source>
        <strain evidence="15">Kuenenia_mbr1_ru-nijmegen</strain>
    </source>
</reference>
<feature type="active site" description="Schiff-base intermediate with substrate; via pyruvic acid" evidence="11">
    <location>
        <position position="184"/>
    </location>
</feature>
<reference evidence="13" key="1">
    <citation type="journal article" date="2006" name="Nature">
        <title>Deciphering the evolution and metabolism of an anammox bacterium from a community genome.</title>
        <authorList>
            <person name="Strous M."/>
            <person name="Pelletier E."/>
            <person name="Mangenot S."/>
            <person name="Rattei T."/>
            <person name="Lehner A."/>
            <person name="Taylor M.W."/>
            <person name="Horn M."/>
            <person name="Daims H."/>
            <person name="Bartol-Mavel D."/>
            <person name="Wincker P."/>
            <person name="Barbe V."/>
            <person name="Fonknechten N."/>
            <person name="Vallenet D."/>
            <person name="Segurens B."/>
            <person name="Schenowitz-Truong C."/>
            <person name="Medigue C."/>
            <person name="Collingro A."/>
            <person name="Snel B."/>
            <person name="Dutilh B.E."/>
            <person name="OpDenCamp H.J.M."/>
            <person name="vanDerDrift C."/>
            <person name="Cirpus I."/>
            <person name="vanDePas-Schoonen K.T."/>
            <person name="Harhangi H.R."/>
            <person name="vanNiftrik L."/>
            <person name="Schmid M."/>
            <person name="Keltjens J."/>
            <person name="vanDeVossenberg J."/>
            <person name="Kartal B."/>
            <person name="Meier H."/>
            <person name="Frishman D."/>
            <person name="Huynen M.A."/>
            <person name="Mewes H."/>
            <person name="Weissenbach J."/>
            <person name="Jetten M.S.M."/>
            <person name="Wagner M."/>
            <person name="LePaslier D."/>
        </authorList>
    </citation>
    <scope>NUCLEOTIDE SEQUENCE</scope>
</reference>
<dbReference type="Proteomes" id="UP000221734">
    <property type="component" value="Chromosome Kuenenia_stuttgartiensis_MBR1"/>
</dbReference>
<keyword evidence="12" id="KW-0812">Transmembrane</keyword>
<reference evidence="16" key="3">
    <citation type="submission" date="2017-10" db="EMBL/GenBank/DDBJ databases">
        <authorList>
            <person name="Frank J."/>
        </authorList>
    </citation>
    <scope>NUCLEOTIDE SEQUENCE [LARGE SCALE GENOMIC DNA]</scope>
</reference>
<evidence type="ECO:0000313" key="14">
    <source>
        <dbReference type="EMBL" id="QII10665.1"/>
    </source>
</evidence>
<name>Q1Q0V2_KUEST</name>
<keyword evidence="7 11" id="KW-0594">Phospholipid biosynthesis</keyword>
<evidence type="ECO:0000256" key="2">
    <source>
        <dbReference type="ARBA" id="ARBA00022516"/>
    </source>
</evidence>
<keyword evidence="12" id="KW-1133">Transmembrane helix</keyword>
<comment type="catalytic activity">
    <reaction evidence="11">
        <text>a 1,2-diacyl-sn-glycero-3-phospho-L-serine + H(+) = a 1,2-diacyl-sn-glycero-3-phosphoethanolamine + CO2</text>
        <dbReference type="Rhea" id="RHEA:20828"/>
        <dbReference type="ChEBI" id="CHEBI:15378"/>
        <dbReference type="ChEBI" id="CHEBI:16526"/>
        <dbReference type="ChEBI" id="CHEBI:57262"/>
        <dbReference type="ChEBI" id="CHEBI:64612"/>
        <dbReference type="EC" id="4.1.1.65"/>
    </reaction>
</comment>
<dbReference type="UniPathway" id="UPA00558">
    <property type="reaction ID" value="UER00616"/>
</dbReference>
<feature type="site" description="Cleavage (non-hydrolytic); by autocatalysis" evidence="11">
    <location>
        <begin position="183"/>
        <end position="184"/>
    </location>
</feature>
<feature type="modified residue" description="Pyruvic acid (Ser); by autocatalysis" evidence="11">
    <location>
        <position position="184"/>
    </location>
</feature>
<reference evidence="14 17" key="5">
    <citation type="submission" date="2020-02" db="EMBL/GenBank/DDBJ databases">
        <title>Newly sequenced genome of strain CSTR1 showed variability in Candidatus Kuenenia stuttgartiensis genomes.</title>
        <authorList>
            <person name="Ding C."/>
            <person name="Adrian L."/>
        </authorList>
    </citation>
    <scope>NUCLEOTIDE SEQUENCE [LARGE SCALE GENOMIC DNA]</scope>
    <source>
        <strain evidence="14 17">CSTR1</strain>
    </source>
</reference>
<organism evidence="13">
    <name type="scientific">Kuenenia stuttgartiensis</name>
    <dbReference type="NCBI Taxonomy" id="174633"/>
    <lineage>
        <taxon>Bacteria</taxon>
        <taxon>Pseudomonadati</taxon>
        <taxon>Planctomycetota</taxon>
        <taxon>Candidatus Brocadiia</taxon>
        <taxon>Candidatus Brocadiales</taxon>
        <taxon>Candidatus Brocadiaceae</taxon>
        <taxon>Candidatus Kuenenia</taxon>
    </lineage>
</organism>
<dbReference type="PANTHER" id="PTHR35809">
    <property type="entry name" value="ARCHAETIDYLSERINE DECARBOXYLASE PROENZYME-RELATED"/>
    <property type="match status" value="1"/>
</dbReference>
<dbReference type="EMBL" id="LT934425">
    <property type="protein sequence ID" value="SOH05213.1"/>
    <property type="molecule type" value="Genomic_DNA"/>
</dbReference>
<evidence type="ECO:0000256" key="9">
    <source>
        <dbReference type="ARBA" id="ARBA00023264"/>
    </source>
</evidence>
<keyword evidence="8 11" id="KW-0456">Lyase</keyword>
<evidence type="ECO:0000313" key="17">
    <source>
        <dbReference type="Proteomes" id="UP000501926"/>
    </source>
</evidence>
<feature type="transmembrane region" description="Helical" evidence="12">
    <location>
        <begin position="12"/>
        <end position="45"/>
    </location>
</feature>
<keyword evidence="1 11" id="KW-1003">Cell membrane</keyword>
<dbReference type="EMBL" id="CT573071">
    <property type="protein sequence ID" value="CAJ73631.1"/>
    <property type="molecule type" value="Genomic_DNA"/>
</dbReference>
<dbReference type="GO" id="GO:0004609">
    <property type="term" value="F:phosphatidylserine decarboxylase activity"/>
    <property type="evidence" value="ECO:0007669"/>
    <property type="project" value="UniProtKB-UniRule"/>
</dbReference>
<evidence type="ECO:0000256" key="12">
    <source>
        <dbReference type="SAM" id="Phobius"/>
    </source>
</evidence>
<evidence type="ECO:0000256" key="7">
    <source>
        <dbReference type="ARBA" id="ARBA00023209"/>
    </source>
</evidence>
<dbReference type="GO" id="GO:0005886">
    <property type="term" value="C:plasma membrane"/>
    <property type="evidence" value="ECO:0007669"/>
    <property type="project" value="UniProtKB-SubCell"/>
</dbReference>
<evidence type="ECO:0000313" key="15">
    <source>
        <dbReference type="EMBL" id="SOH05213.1"/>
    </source>
</evidence>
<evidence type="ECO:0000256" key="10">
    <source>
        <dbReference type="ARBA" id="ARBA00023317"/>
    </source>
</evidence>
<evidence type="ECO:0000313" key="16">
    <source>
        <dbReference type="Proteomes" id="UP000221734"/>
    </source>
</evidence>
<evidence type="ECO:0000313" key="13">
    <source>
        <dbReference type="EMBL" id="CAJ73631.1"/>
    </source>
</evidence>
<evidence type="ECO:0000256" key="11">
    <source>
        <dbReference type="HAMAP-Rule" id="MF_00664"/>
    </source>
</evidence>
<reference evidence="13" key="2">
    <citation type="submission" date="2006-01" db="EMBL/GenBank/DDBJ databases">
        <authorList>
            <person name="Genoscope"/>
        </authorList>
    </citation>
    <scope>NUCLEOTIDE SEQUENCE</scope>
</reference>
<keyword evidence="6 11" id="KW-0865">Zymogen</keyword>
<keyword evidence="5 11" id="KW-0472">Membrane</keyword>
<evidence type="ECO:0000256" key="4">
    <source>
        <dbReference type="ARBA" id="ARBA00023098"/>
    </source>
</evidence>
<protein>
    <recommendedName>
        <fullName evidence="11">Phosphatidylserine decarboxylase proenzyme</fullName>
        <ecNumber evidence="11">4.1.1.65</ecNumber>
    </recommendedName>
    <component>
        <recommendedName>
            <fullName evidence="11">Phosphatidylserine decarboxylase alpha chain</fullName>
        </recommendedName>
    </component>
    <component>
        <recommendedName>
            <fullName evidence="11">Phosphatidylserine decarboxylase beta chain</fullName>
        </recommendedName>
    </component>
</protein>
<dbReference type="AlphaFoldDB" id="Q1Q0V2"/>